<dbReference type="GO" id="GO:0004506">
    <property type="term" value="F:squalene monooxygenase activity"/>
    <property type="evidence" value="ECO:0007669"/>
    <property type="project" value="InterPro"/>
</dbReference>
<evidence type="ECO:0000313" key="3">
    <source>
        <dbReference type="Proteomes" id="UP000198660"/>
    </source>
</evidence>
<gene>
    <name evidence="2" type="ORF">SAMN05444972_11026</name>
</gene>
<dbReference type="InterPro" id="IPR013698">
    <property type="entry name" value="Squalene_epoxidase"/>
</dbReference>
<dbReference type="RefSeq" id="WP_091838058.1">
    <property type="nucleotide sequence ID" value="NZ_FPAA01000010.1"/>
</dbReference>
<evidence type="ECO:0000259" key="1">
    <source>
        <dbReference type="Pfam" id="PF08491"/>
    </source>
</evidence>
<organism evidence="2 3">
    <name type="scientific">Marininema halotolerans</name>
    <dbReference type="NCBI Taxonomy" id="1155944"/>
    <lineage>
        <taxon>Bacteria</taxon>
        <taxon>Bacillati</taxon>
        <taxon>Bacillota</taxon>
        <taxon>Bacilli</taxon>
        <taxon>Bacillales</taxon>
        <taxon>Thermoactinomycetaceae</taxon>
        <taxon>Marininema</taxon>
    </lineage>
</organism>
<dbReference type="AlphaFoldDB" id="A0A1I6THW1"/>
<sequence>METIATRAVIIGGGIAGLYTAKVLSEFYREVLLIDKDKFPNNPAHRKGTPQAFHPHRFTQRGKVITDRLFPGFEKDLLAQGGLSSLHRKMHHMNPYGSMEAKFPRDDVKFSRAVLEWVIREHVKTLSNVRLLPETDGVGLLTNDDQTRVTGVSVRRRDGRGEGEPIAADLVVDTSGRSSKLAAWLKDGGYDVPKPDLLKVNLGYSTRRYRVPDDQVALIKEWDTINISGHVMPNCFTGVLSFIENQVVEVALYKPGGVYPPTDIKGYEEALSQLPSPLIASILQNLEPLTPPRAYRVPYLHRYQFSKMERWPKGLLVLGDAYCIFDPIFGQGMTVAAMEAEVLASCLREQQLHPHPQFEQQVLQKFEGVIEPAWWLNCAADLRCEGVEYIASEPLHGIQFGQQYMDLFLKELTIKQDFKHYGLYWGVNTLSLSPHAIFNSQMITATLHASAEGMKLLEEFSNPKEEASEQHWEQLVPTFSQAYYEPLSNINK</sequence>
<keyword evidence="3" id="KW-1185">Reference proteome</keyword>
<dbReference type="SUPFAM" id="SSF51905">
    <property type="entry name" value="FAD/NAD(P)-binding domain"/>
    <property type="match status" value="1"/>
</dbReference>
<evidence type="ECO:0000313" key="2">
    <source>
        <dbReference type="EMBL" id="SFS88760.1"/>
    </source>
</evidence>
<dbReference type="Gene3D" id="3.50.50.60">
    <property type="entry name" value="FAD/NAD(P)-binding domain"/>
    <property type="match status" value="1"/>
</dbReference>
<reference evidence="3" key="1">
    <citation type="submission" date="2016-10" db="EMBL/GenBank/DDBJ databases">
        <authorList>
            <person name="Varghese N."/>
            <person name="Submissions S."/>
        </authorList>
    </citation>
    <scope>NUCLEOTIDE SEQUENCE [LARGE SCALE GENOMIC DNA]</scope>
    <source>
        <strain evidence="3">DSM 45789</strain>
    </source>
</reference>
<dbReference type="EMBL" id="FPAA01000010">
    <property type="protein sequence ID" value="SFS88760.1"/>
    <property type="molecule type" value="Genomic_DNA"/>
</dbReference>
<dbReference type="PANTHER" id="PTHR43422">
    <property type="entry name" value="THIAMINE THIAZOLE SYNTHASE"/>
    <property type="match status" value="1"/>
</dbReference>
<dbReference type="PANTHER" id="PTHR43422:SF3">
    <property type="entry name" value="THIAMINE THIAZOLE SYNTHASE"/>
    <property type="match status" value="1"/>
</dbReference>
<protein>
    <submittedName>
        <fullName evidence="2">Dehydrogenase (Flavoprotein)</fullName>
    </submittedName>
</protein>
<feature type="domain" description="Squalene epoxidase" evidence="1">
    <location>
        <begin position="310"/>
        <end position="355"/>
    </location>
</feature>
<proteinExistence type="predicted"/>
<dbReference type="GO" id="GO:0050660">
    <property type="term" value="F:flavin adenine dinucleotide binding"/>
    <property type="evidence" value="ECO:0007669"/>
    <property type="project" value="InterPro"/>
</dbReference>
<dbReference type="GO" id="GO:0016020">
    <property type="term" value="C:membrane"/>
    <property type="evidence" value="ECO:0007669"/>
    <property type="project" value="InterPro"/>
</dbReference>
<name>A0A1I6THW1_9BACL</name>
<accession>A0A1I6THW1</accession>
<dbReference type="InterPro" id="IPR036188">
    <property type="entry name" value="FAD/NAD-bd_sf"/>
</dbReference>
<dbReference type="Pfam" id="PF08491">
    <property type="entry name" value="SE"/>
    <property type="match status" value="1"/>
</dbReference>
<dbReference type="OrthoDB" id="9790035at2"/>
<dbReference type="Proteomes" id="UP000198660">
    <property type="component" value="Unassembled WGS sequence"/>
</dbReference>